<dbReference type="Gene3D" id="3.90.1720.30">
    <property type="entry name" value="PPPDE domains"/>
    <property type="match status" value="1"/>
</dbReference>
<feature type="domain" description="PPPDE" evidence="7">
    <location>
        <begin position="1"/>
        <end position="157"/>
    </location>
</feature>
<dbReference type="InterPro" id="IPR008580">
    <property type="entry name" value="PPPDE_dom"/>
</dbReference>
<feature type="domain" description="PUL" evidence="6">
    <location>
        <begin position="324"/>
        <end position="607"/>
    </location>
</feature>
<sequence>MEIQLYVYDLTNGMARSMSKGLLRYRAMVSRVWLLLTLPGIHIDAVYHTALVFNNIEYFFGAGVQTCRPGATHHGRPMEIIPMGTTQLPLDVVLDYLESLKEIYTPESYDLFAHNCNNFTNDFSMFLLGKGIPDHITSLPKRVLDTPFGQMLRPQLDASMRSVTQAPVPSRSMPATHAPVSAAHRASNGVPSPAVNGTSSAHPTPYGKVVAVTSLNALEKHLQNASSTAATIFFTSSTCAPCKLAYPTFDSLAEQHPHALFVKVDINAAHDIASRYQIRATPTFMTFSRGDKRDGWAGADPSLLKSNVESVLRYTFPPHPHTLLAVPTLQYGSLKPVTYGKVPPLDKLIAKLGEVGRDPQLTALKSFVEIRNKDAREATLPDLPAIGSTMLTKVLSLPVELRFAAIDLLRCAMIDPRVSGYFAEDQQHPKTIPTLLKHVNGLSECPYSLRLVTIHLACNLFTSPMYVKEITKHDSELALLLSQLITSSLLDVSHPSVRVASAWLAFNLAATNYRLRREEQTEALAEGLQVELAASVIETLGSEDNEEAVKALLLMLGYLVYCAPQDGELLDLCKALDAKAVVSTSQAYSPRLIRSELRRVEYVLESTNKQHSIDASPSPTRSPGTTLLIKQRHRAHRPTTALPNLQRKPNEPKPPLPNHALQIIQTLNMRNPSLTTRIMRLKIKLPLRRRTHSLHAKNLTPPISQPMHRLQRKPRKIMLPPRILKRYPFVERHVQQHGIALPDLLAGLNKSGFHFRHGDTGSELDVREIEAEGRGVEVLEGDLVDGFAPRAEVLGGVDVGAGVVAHG</sequence>
<dbReference type="EMBL" id="JAUJLE010000230">
    <property type="protein sequence ID" value="KAK0966468.1"/>
    <property type="molecule type" value="Genomic_DNA"/>
</dbReference>
<evidence type="ECO:0000256" key="4">
    <source>
        <dbReference type="SAM" id="MobiDB-lite"/>
    </source>
</evidence>
<feature type="region of interest" description="Disordered" evidence="4">
    <location>
        <begin position="633"/>
        <end position="653"/>
    </location>
</feature>
<dbReference type="Pfam" id="PF00085">
    <property type="entry name" value="Thioredoxin"/>
    <property type="match status" value="1"/>
</dbReference>
<comment type="caution">
    <text evidence="8">The sequence shown here is derived from an EMBL/GenBank/DDBJ whole genome shotgun (WGS) entry which is preliminary data.</text>
</comment>
<dbReference type="InterPro" id="IPR013535">
    <property type="entry name" value="PUL_dom"/>
</dbReference>
<evidence type="ECO:0000313" key="8">
    <source>
        <dbReference type="EMBL" id="KAK0966468.1"/>
    </source>
</evidence>
<name>A0AAN6K5Z0_9PEZI</name>
<dbReference type="InterPro" id="IPR013766">
    <property type="entry name" value="Thioredoxin_domain"/>
</dbReference>
<evidence type="ECO:0000259" key="6">
    <source>
        <dbReference type="PROSITE" id="PS51396"/>
    </source>
</evidence>
<evidence type="ECO:0008006" key="10">
    <source>
        <dbReference type="Google" id="ProtNLM"/>
    </source>
</evidence>
<dbReference type="CDD" id="cd02947">
    <property type="entry name" value="TRX_family"/>
    <property type="match status" value="1"/>
</dbReference>
<feature type="domain" description="Thioredoxin" evidence="5">
    <location>
        <begin position="180"/>
        <end position="357"/>
    </location>
</feature>
<dbReference type="PROSITE" id="PS51858">
    <property type="entry name" value="PPPDE"/>
    <property type="match status" value="1"/>
</dbReference>
<evidence type="ECO:0000256" key="1">
    <source>
        <dbReference type="ARBA" id="ARBA00008140"/>
    </source>
</evidence>
<dbReference type="PROSITE" id="PS51396">
    <property type="entry name" value="PUL"/>
    <property type="match status" value="1"/>
</dbReference>
<dbReference type="SMART" id="SM01179">
    <property type="entry name" value="DUF862"/>
    <property type="match status" value="1"/>
</dbReference>
<dbReference type="InterPro" id="IPR011989">
    <property type="entry name" value="ARM-like"/>
</dbReference>
<feature type="region of interest" description="Disordered" evidence="4">
    <location>
        <begin position="168"/>
        <end position="201"/>
    </location>
</feature>
<gene>
    <name evidence="8" type="ORF">LTR91_017578</name>
</gene>
<evidence type="ECO:0000256" key="2">
    <source>
        <dbReference type="ARBA" id="ARBA00022670"/>
    </source>
</evidence>
<dbReference type="Proteomes" id="UP001175353">
    <property type="component" value="Unassembled WGS sequence"/>
</dbReference>
<dbReference type="PANTHER" id="PTHR12378:SF7">
    <property type="entry name" value="DESUMOYLATING ISOPEPTIDASE 1"/>
    <property type="match status" value="1"/>
</dbReference>
<dbReference type="AlphaFoldDB" id="A0AAN6K5Z0"/>
<dbReference type="InterPro" id="IPR036249">
    <property type="entry name" value="Thioredoxin-like_sf"/>
</dbReference>
<evidence type="ECO:0000256" key="3">
    <source>
        <dbReference type="ARBA" id="ARBA00022801"/>
    </source>
</evidence>
<dbReference type="InterPro" id="IPR042266">
    <property type="entry name" value="PPPDE_sf"/>
</dbReference>
<dbReference type="Pfam" id="PF08324">
    <property type="entry name" value="PUL"/>
    <property type="match status" value="1"/>
</dbReference>
<keyword evidence="9" id="KW-1185">Reference proteome</keyword>
<dbReference type="PANTHER" id="PTHR12378">
    <property type="entry name" value="DESUMOYLATING ISOPEPTIDASE"/>
    <property type="match status" value="1"/>
</dbReference>
<accession>A0AAN6K5Z0</accession>
<organism evidence="8 9">
    <name type="scientific">Friedmanniomyces endolithicus</name>
    <dbReference type="NCBI Taxonomy" id="329885"/>
    <lineage>
        <taxon>Eukaryota</taxon>
        <taxon>Fungi</taxon>
        <taxon>Dikarya</taxon>
        <taxon>Ascomycota</taxon>
        <taxon>Pezizomycotina</taxon>
        <taxon>Dothideomycetes</taxon>
        <taxon>Dothideomycetidae</taxon>
        <taxon>Mycosphaerellales</taxon>
        <taxon>Teratosphaeriaceae</taxon>
        <taxon>Friedmanniomyces</taxon>
    </lineage>
</organism>
<proteinExistence type="inferred from homology"/>
<dbReference type="GO" id="GO:0008233">
    <property type="term" value="F:peptidase activity"/>
    <property type="evidence" value="ECO:0007669"/>
    <property type="project" value="UniProtKB-KW"/>
</dbReference>
<evidence type="ECO:0000313" key="9">
    <source>
        <dbReference type="Proteomes" id="UP001175353"/>
    </source>
</evidence>
<reference evidence="8" key="1">
    <citation type="submission" date="2023-06" db="EMBL/GenBank/DDBJ databases">
        <title>Black Yeasts Isolated from many extreme environments.</title>
        <authorList>
            <person name="Coleine C."/>
            <person name="Stajich J.E."/>
            <person name="Selbmann L."/>
        </authorList>
    </citation>
    <scope>NUCLEOTIDE SEQUENCE</scope>
    <source>
        <strain evidence="8">CCFEE 5200</strain>
    </source>
</reference>
<dbReference type="Gene3D" id="1.25.10.10">
    <property type="entry name" value="Leucine-rich Repeat Variant"/>
    <property type="match status" value="1"/>
</dbReference>
<protein>
    <recommendedName>
        <fullName evidence="10">PPPDE domain-containing protein</fullName>
    </recommendedName>
</protein>
<dbReference type="GO" id="GO:0006508">
    <property type="term" value="P:proteolysis"/>
    <property type="evidence" value="ECO:0007669"/>
    <property type="project" value="UniProtKB-KW"/>
</dbReference>
<dbReference type="PROSITE" id="PS51352">
    <property type="entry name" value="THIOREDOXIN_2"/>
    <property type="match status" value="1"/>
</dbReference>
<evidence type="ECO:0000259" key="5">
    <source>
        <dbReference type="PROSITE" id="PS51352"/>
    </source>
</evidence>
<keyword evidence="2" id="KW-0645">Protease</keyword>
<evidence type="ECO:0000259" key="7">
    <source>
        <dbReference type="PROSITE" id="PS51858"/>
    </source>
</evidence>
<dbReference type="SUPFAM" id="SSF52833">
    <property type="entry name" value="Thioredoxin-like"/>
    <property type="match status" value="1"/>
</dbReference>
<dbReference type="Gene3D" id="3.40.30.10">
    <property type="entry name" value="Glutaredoxin"/>
    <property type="match status" value="1"/>
</dbReference>
<dbReference type="Pfam" id="PF05903">
    <property type="entry name" value="Peptidase_C97"/>
    <property type="match status" value="1"/>
</dbReference>
<keyword evidence="3" id="KW-0378">Hydrolase</keyword>
<comment type="similarity">
    <text evidence="1">Belongs to the DeSI family.</text>
</comment>
<dbReference type="GO" id="GO:0070646">
    <property type="term" value="P:protein modification by small protein removal"/>
    <property type="evidence" value="ECO:0007669"/>
    <property type="project" value="TreeGrafter"/>
</dbReference>